<dbReference type="Pfam" id="PF14907">
    <property type="entry name" value="NTP_transf_5"/>
    <property type="match status" value="1"/>
</dbReference>
<dbReference type="InterPro" id="IPR039498">
    <property type="entry name" value="NTP_transf_5"/>
</dbReference>
<organism evidence="1 2">
    <name type="scientific">Dyella soli</name>
    <dbReference type="NCBI Taxonomy" id="522319"/>
    <lineage>
        <taxon>Bacteria</taxon>
        <taxon>Pseudomonadati</taxon>
        <taxon>Pseudomonadota</taxon>
        <taxon>Gammaproteobacteria</taxon>
        <taxon>Lysobacterales</taxon>
        <taxon>Rhodanobacteraceae</taxon>
        <taxon>Dyella</taxon>
    </lineage>
</organism>
<comment type="caution">
    <text evidence="1">The sequence shown here is derived from an EMBL/GenBank/DDBJ whole genome shotgun (WGS) entry which is preliminary data.</text>
</comment>
<reference evidence="1 2" key="1">
    <citation type="submission" date="2019-02" db="EMBL/GenBank/DDBJ databases">
        <title>Dyella amyloliquefaciens sp. nov., isolated from forest soil.</title>
        <authorList>
            <person name="Gao Z.-H."/>
            <person name="Qiu L.-H."/>
        </authorList>
    </citation>
    <scope>NUCLEOTIDE SEQUENCE [LARGE SCALE GENOMIC DNA]</scope>
    <source>
        <strain evidence="1 2">KACC 12747</strain>
    </source>
</reference>
<keyword evidence="2" id="KW-1185">Reference proteome</keyword>
<dbReference type="EMBL" id="SJTG01000002">
    <property type="protein sequence ID" value="TCI10212.1"/>
    <property type="molecule type" value="Genomic_DNA"/>
</dbReference>
<gene>
    <name evidence="1" type="ORF">EZM97_15005</name>
</gene>
<protein>
    <recommendedName>
        <fullName evidence="3">Nucleotidyltransferase family protein</fullName>
    </recommendedName>
</protein>
<sequence>MLPPLRTIRDGLRRTTEALAVELAAARPGSATPAWSALEWRLAAAAATAHGVSPLLSTCSTWQNAEWQRFLASQREHVAQRHQRIASLLQRIDAGAAAAGVAVVALKGSALHALGLYAAGERPMADIDLLVREHDAEAIVGLLKDLGYVESFAQWKHRVFKPAAGQPVAGLGDHRDTPVNIELHTHIQERLPISTVEITGRIFPREPRPGINAYPSNGALMSHLLLHAAGNICGRSLRLLHLNDIARLSARMQASDWNVLWCEHAVDPPWWALPPLLLVARYYRQAIPDAVLDRLRTDCPVLLRTCSRHQTLTQVSLSGLLLQALPGIEWSRSMREAGRYIRHRLRPTAEANQERADMLRTQLWLQGQDWVARPQGRRILTWLTRPVPRMDMLYAVRAALERPAPAPEQTDFSPYPKPAP</sequence>
<accession>A0A4R0YUL6</accession>
<evidence type="ECO:0000313" key="2">
    <source>
        <dbReference type="Proteomes" id="UP000291822"/>
    </source>
</evidence>
<proteinExistence type="predicted"/>
<dbReference type="AlphaFoldDB" id="A0A4R0YUL6"/>
<name>A0A4R0YUL6_9GAMM</name>
<evidence type="ECO:0008006" key="3">
    <source>
        <dbReference type="Google" id="ProtNLM"/>
    </source>
</evidence>
<evidence type="ECO:0000313" key="1">
    <source>
        <dbReference type="EMBL" id="TCI10212.1"/>
    </source>
</evidence>
<dbReference type="Proteomes" id="UP000291822">
    <property type="component" value="Unassembled WGS sequence"/>
</dbReference>